<protein>
    <recommendedName>
        <fullName evidence="1">Secretion system C-terminal sorting domain-containing protein</fullName>
    </recommendedName>
</protein>
<evidence type="ECO:0000259" key="1">
    <source>
        <dbReference type="Pfam" id="PF18962"/>
    </source>
</evidence>
<proteinExistence type="predicted"/>
<reference evidence="2 3" key="1">
    <citation type="submission" date="2018-06" db="EMBL/GenBank/DDBJ databases">
        <title>Extensive metabolic versatility and redundancy in microbially diverse, dynamic hydrothermal sediments.</title>
        <authorList>
            <person name="Dombrowski N."/>
            <person name="Teske A."/>
            <person name="Baker B.J."/>
        </authorList>
    </citation>
    <scope>NUCLEOTIDE SEQUENCE [LARGE SCALE GENOMIC DNA]</scope>
    <source>
        <strain evidence="2">B36_G15</strain>
    </source>
</reference>
<name>A0A660SLX8_UNCW3</name>
<dbReference type="Pfam" id="PF18962">
    <property type="entry name" value="Por_Secre_tail"/>
    <property type="match status" value="1"/>
</dbReference>
<accession>A0A660SLX8</accession>
<organism evidence="2 3">
    <name type="scientific">candidate division WOR-3 bacterium</name>
    <dbReference type="NCBI Taxonomy" id="2052148"/>
    <lineage>
        <taxon>Bacteria</taxon>
        <taxon>Bacteria division WOR-3</taxon>
    </lineage>
</organism>
<dbReference type="Proteomes" id="UP000268469">
    <property type="component" value="Unassembled WGS sequence"/>
</dbReference>
<dbReference type="PANTHER" id="PTHR42754:SF1">
    <property type="entry name" value="LIPOPROTEIN"/>
    <property type="match status" value="1"/>
</dbReference>
<comment type="caution">
    <text evidence="2">The sequence shown here is derived from an EMBL/GenBank/DDBJ whole genome shotgun (WGS) entry which is preliminary data.</text>
</comment>
<dbReference type="EMBL" id="QNBE01000017">
    <property type="protein sequence ID" value="RKX71106.1"/>
    <property type="molecule type" value="Genomic_DNA"/>
</dbReference>
<dbReference type="Gene3D" id="2.80.10.50">
    <property type="match status" value="1"/>
</dbReference>
<dbReference type="InterPro" id="IPR026444">
    <property type="entry name" value="Secre_tail"/>
</dbReference>
<sequence length="462" mass="51208">MRICSILGIWVSLLMAHPQIRWTKSYGGDDDDVGCAIQTTSDGGFIVAGYTYSFGPTWGNVWLLKLDSGGDTVWTKVYDSGKDFDDAKSVEQTKDGGYLLVGNAGLGTTDGEIWVIKTDANGDTIWTRRYGGGQGDFGHCGRETSDGGYIIVGSTYRNYEYRIWVLKLNSAGDTIWSKIAPHASAGLSVRETSDGGYIIGGAYNTSMSEDKLWLIKLNSDGGLVWERTYDDLSGGRCIEVLSDGFIVTGSTMWGGFGDMYLLRVDPQGNEIWRKTYDRGEEECGRCVRQTPDGGYIVVGYSGRIPPYLIYILRADNSGDTLWTWLYEGSGDWDDGWAVDICNDGGYIISGAIGPGDWDLHLIRTYPEPKVESGDNMFPITKPKVFPNPFGEKTNIYFQLSQPTSVKISLYNSLGERLRERILSLSKPGAYLIPFDGRNLRSGVYFLRAEFASTRVTFKIIKR</sequence>
<dbReference type="InterPro" id="IPR011047">
    <property type="entry name" value="Quinoprotein_ADH-like_sf"/>
</dbReference>
<gene>
    <name evidence="2" type="ORF">DRP53_02720</name>
</gene>
<dbReference type="NCBIfam" id="TIGR04183">
    <property type="entry name" value="Por_Secre_tail"/>
    <property type="match status" value="1"/>
</dbReference>
<dbReference type="AlphaFoldDB" id="A0A660SLX8"/>
<dbReference type="SUPFAM" id="SSF50998">
    <property type="entry name" value="Quinoprotein alcohol dehydrogenase-like"/>
    <property type="match status" value="1"/>
</dbReference>
<evidence type="ECO:0000313" key="3">
    <source>
        <dbReference type="Proteomes" id="UP000268469"/>
    </source>
</evidence>
<feature type="domain" description="Secretion system C-terminal sorting" evidence="1">
    <location>
        <begin position="384"/>
        <end position="460"/>
    </location>
</feature>
<dbReference type="PANTHER" id="PTHR42754">
    <property type="entry name" value="ENDOGLUCANASE"/>
    <property type="match status" value="1"/>
</dbReference>
<evidence type="ECO:0000313" key="2">
    <source>
        <dbReference type="EMBL" id="RKX71106.1"/>
    </source>
</evidence>